<dbReference type="PANTHER" id="PTHR30562:SF1">
    <property type="entry name" value="UVRABC SYSTEM PROTEIN C"/>
    <property type="match status" value="1"/>
</dbReference>
<dbReference type="GO" id="GO:0006974">
    <property type="term" value="P:DNA damage response"/>
    <property type="evidence" value="ECO:0007669"/>
    <property type="project" value="TreeGrafter"/>
</dbReference>
<comment type="caution">
    <text evidence="2">The sequence shown here is derived from an EMBL/GenBank/DDBJ whole genome shotgun (WGS) entry which is preliminary data.</text>
</comment>
<evidence type="ECO:0000313" key="2">
    <source>
        <dbReference type="EMBL" id="MCQ4950630.1"/>
    </source>
</evidence>
<dbReference type="EMBL" id="JANGAB010000069">
    <property type="protein sequence ID" value="MCQ4950630.1"/>
    <property type="molecule type" value="Genomic_DNA"/>
</dbReference>
<dbReference type="InterPro" id="IPR050066">
    <property type="entry name" value="UvrABC_protein_C"/>
</dbReference>
<sequence length="105" mass="11805">MIAYIESYDISNLGESYKVCGMVVFKDGRPYRRAYKRFKIQTVVGRDDYSSMKEALTRRLTRLNNGDADEGFATTPDLILLDGGKGHVLAIRPLVAEMGLQIPVF</sequence>
<name>A0AAW5KK51_9FIRM</name>
<accession>A0AAW5KK51</accession>
<dbReference type="Proteomes" id="UP001205063">
    <property type="component" value="Unassembled WGS sequence"/>
</dbReference>
<dbReference type="GO" id="GO:0009381">
    <property type="term" value="F:excinuclease ABC activity"/>
    <property type="evidence" value="ECO:0007669"/>
    <property type="project" value="InterPro"/>
</dbReference>
<evidence type="ECO:0000259" key="1">
    <source>
        <dbReference type="PROSITE" id="PS50165"/>
    </source>
</evidence>
<feature type="domain" description="UvrC family homology region profile" evidence="1">
    <location>
        <begin position="5"/>
        <end position="95"/>
    </location>
</feature>
<dbReference type="Gene3D" id="3.30.420.340">
    <property type="entry name" value="UvrC, RNAse H endonuclease domain"/>
    <property type="match status" value="1"/>
</dbReference>
<reference evidence="2" key="1">
    <citation type="submission" date="2022-06" db="EMBL/GenBank/DDBJ databases">
        <title>Isolation of gut microbiota from human fecal samples.</title>
        <authorList>
            <person name="Pamer E.G."/>
            <person name="Barat B."/>
            <person name="Waligurski E."/>
            <person name="Medina S."/>
            <person name="Paddock L."/>
            <person name="Mostad J."/>
        </authorList>
    </citation>
    <scope>NUCLEOTIDE SEQUENCE</scope>
    <source>
        <strain evidence="2">DFI.7.96</strain>
    </source>
</reference>
<dbReference type="PANTHER" id="PTHR30562">
    <property type="entry name" value="UVRC/OXIDOREDUCTASE"/>
    <property type="match status" value="1"/>
</dbReference>
<dbReference type="InterPro" id="IPR001162">
    <property type="entry name" value="UvrC_RNase_H_dom"/>
</dbReference>
<dbReference type="AlphaFoldDB" id="A0AAW5KK51"/>
<proteinExistence type="predicted"/>
<organism evidence="2 3">
    <name type="scientific">Bittarella massiliensis</name>
    <name type="common">ex Durand et al. 2017</name>
    <dbReference type="NCBI Taxonomy" id="1720313"/>
    <lineage>
        <taxon>Bacteria</taxon>
        <taxon>Bacillati</taxon>
        <taxon>Bacillota</taxon>
        <taxon>Clostridia</taxon>
        <taxon>Eubacteriales</taxon>
        <taxon>Oscillospiraceae</taxon>
        <taxon>Bittarella (ex Durand et al. 2017)</taxon>
    </lineage>
</organism>
<dbReference type="GO" id="GO:0009380">
    <property type="term" value="C:excinuclease repair complex"/>
    <property type="evidence" value="ECO:0007669"/>
    <property type="project" value="TreeGrafter"/>
</dbReference>
<dbReference type="Pfam" id="PF08459">
    <property type="entry name" value="UvrC_RNaseH_dom"/>
    <property type="match status" value="1"/>
</dbReference>
<protein>
    <submittedName>
        <fullName evidence="2">Excinuclease ABC subunit UvrC</fullName>
    </submittedName>
</protein>
<dbReference type="PROSITE" id="PS50165">
    <property type="entry name" value="UVRC"/>
    <property type="match status" value="1"/>
</dbReference>
<gene>
    <name evidence="2" type="ORF">NE646_13340</name>
</gene>
<feature type="non-terminal residue" evidence="2">
    <location>
        <position position="105"/>
    </location>
</feature>
<evidence type="ECO:0000313" key="3">
    <source>
        <dbReference type="Proteomes" id="UP001205063"/>
    </source>
</evidence>
<dbReference type="InterPro" id="IPR038476">
    <property type="entry name" value="UvrC_RNase_H_dom_sf"/>
</dbReference>